<dbReference type="Pfam" id="PF00650">
    <property type="entry name" value="CRAL_TRIO"/>
    <property type="match status" value="1"/>
</dbReference>
<dbReference type="PROSITE" id="PS50191">
    <property type="entry name" value="CRAL_TRIO"/>
    <property type="match status" value="1"/>
</dbReference>
<dbReference type="InterPro" id="IPR001251">
    <property type="entry name" value="CRAL-TRIO_dom"/>
</dbReference>
<dbReference type="SUPFAM" id="SSF52087">
    <property type="entry name" value="CRAL/TRIO domain"/>
    <property type="match status" value="1"/>
</dbReference>
<proteinExistence type="predicted"/>
<reference evidence="2 3" key="1">
    <citation type="submission" date="2019-10" db="EMBL/GenBank/DDBJ databases">
        <authorList>
            <person name="Palmer J.M."/>
        </authorList>
    </citation>
    <scope>NUCLEOTIDE SEQUENCE [LARGE SCALE GENOMIC DNA]</scope>
    <source>
        <strain evidence="2 3">TWF694</strain>
    </source>
</reference>
<organism evidence="2 3">
    <name type="scientific">Orbilia ellipsospora</name>
    <dbReference type="NCBI Taxonomy" id="2528407"/>
    <lineage>
        <taxon>Eukaryota</taxon>
        <taxon>Fungi</taxon>
        <taxon>Dikarya</taxon>
        <taxon>Ascomycota</taxon>
        <taxon>Pezizomycotina</taxon>
        <taxon>Orbiliomycetes</taxon>
        <taxon>Orbiliales</taxon>
        <taxon>Orbiliaceae</taxon>
        <taxon>Orbilia</taxon>
    </lineage>
</organism>
<protein>
    <recommendedName>
        <fullName evidence="1">CRAL-TRIO domain-containing protein</fullName>
    </recommendedName>
</protein>
<feature type="domain" description="CRAL-TRIO" evidence="1">
    <location>
        <begin position="204"/>
        <end position="363"/>
    </location>
</feature>
<dbReference type="Gene3D" id="3.40.525.10">
    <property type="entry name" value="CRAL-TRIO lipid binding domain"/>
    <property type="match status" value="1"/>
</dbReference>
<keyword evidence="3" id="KW-1185">Reference proteome</keyword>
<dbReference type="InterPro" id="IPR036273">
    <property type="entry name" value="CRAL/TRIO_N_dom_sf"/>
</dbReference>
<gene>
    <name evidence="2" type="ORF">TWF694_003005</name>
</gene>
<sequence>MKPNPVYTSHSQARIHENGIRSGSIEHLTPDEELKLQEFWAALLILFKISTDMMDTAMVSNNHAYRYPISPKKSPKLILSPRFHTKQTFVLRNGSKNSIAAPYLRLLLSHNQKRTSRFDIQDTEAENLKLLLETHRVENFRLAFWQFVKHENPDRLILQFLRVSSWNVDKALDTMVSAIQWRIQIMHVESIVKGGELAASISCDKGFISQLRSGKAYIHSTDKEDRPICIISAKNHKPGEQSIESLERFTVYLMETTRLLRPDWVDNCCMLFDMTGFESANMDYTAIKFIARCLETRFPETMGICIIHNTPWGWQGILKALIWWMTPILASKVYFTSGVDELTQYIDKSNIPEFLGGDEKWRYSYSEPSPSENSVINEPSKEVIEERQKLEAIRWDIIKQYEENTLLWVTNEFEGNYMVMDLHDERRLLREDLKLNYWALDRFLRARTYYDRIGMLERGGEINYHPWKRSLAAC</sequence>
<dbReference type="AlphaFoldDB" id="A0AAV9X0A3"/>
<dbReference type="EMBL" id="JAVHJO010000012">
    <property type="protein sequence ID" value="KAK6531840.1"/>
    <property type="molecule type" value="Genomic_DNA"/>
</dbReference>
<dbReference type="SMART" id="SM00516">
    <property type="entry name" value="SEC14"/>
    <property type="match status" value="1"/>
</dbReference>
<name>A0AAV9X0A3_9PEZI</name>
<dbReference type="InterPro" id="IPR011074">
    <property type="entry name" value="CRAL/TRIO_N_dom"/>
</dbReference>
<dbReference type="PANTHER" id="PTHR46590:SF1">
    <property type="entry name" value="PHOSPHATIDYLINOSITOL TRANSFER PROTEIN CSR1"/>
    <property type="match status" value="1"/>
</dbReference>
<dbReference type="SUPFAM" id="SSF46938">
    <property type="entry name" value="CRAL/TRIO N-terminal domain"/>
    <property type="match status" value="1"/>
</dbReference>
<dbReference type="Pfam" id="PF03765">
    <property type="entry name" value="CRAL_TRIO_N"/>
    <property type="match status" value="1"/>
</dbReference>
<dbReference type="Proteomes" id="UP001365542">
    <property type="component" value="Unassembled WGS sequence"/>
</dbReference>
<evidence type="ECO:0000313" key="3">
    <source>
        <dbReference type="Proteomes" id="UP001365542"/>
    </source>
</evidence>
<evidence type="ECO:0000313" key="2">
    <source>
        <dbReference type="EMBL" id="KAK6531840.1"/>
    </source>
</evidence>
<evidence type="ECO:0000259" key="1">
    <source>
        <dbReference type="PROSITE" id="PS50191"/>
    </source>
</evidence>
<dbReference type="InterPro" id="IPR036865">
    <property type="entry name" value="CRAL-TRIO_dom_sf"/>
</dbReference>
<accession>A0AAV9X0A3</accession>
<dbReference type="CDD" id="cd00170">
    <property type="entry name" value="SEC14"/>
    <property type="match status" value="1"/>
</dbReference>
<dbReference type="InterPro" id="IPR052432">
    <property type="entry name" value="PITP/CRAL-TRIO"/>
</dbReference>
<dbReference type="PANTHER" id="PTHR46590">
    <property type="entry name" value="PHOSPHATIDYLINOSITOL TRANSFER PROTEIN CSR1-RELATED"/>
    <property type="match status" value="1"/>
</dbReference>
<comment type="caution">
    <text evidence="2">The sequence shown here is derived from an EMBL/GenBank/DDBJ whole genome shotgun (WGS) entry which is preliminary data.</text>
</comment>